<gene>
    <name evidence="1" type="ORF">SAMN04488104_101831</name>
</gene>
<dbReference type="EMBL" id="FNAC01000018">
    <property type="protein sequence ID" value="SDD19049.1"/>
    <property type="molecule type" value="Genomic_DNA"/>
</dbReference>
<sequence length="156" mass="17816">MDHSLFIKQYRDQNQLHIREGNGKVISIYPLERWNSSMGENWVILLFDLFQIRSVGGHFSEVALDIVDFASKPTIYHTEPNRLLPSGLADLKEIRFSLVREPNWKKLLFQISQPIIAQIGVETKADVETKLNFPLLGPNVKELYLGAKGDVKIIKG</sequence>
<dbReference type="Proteomes" id="UP000199060">
    <property type="component" value="Unassembled WGS sequence"/>
</dbReference>
<dbReference type="STRING" id="686796.SAMN04488104_101831"/>
<dbReference type="AlphaFoldDB" id="A0A1G6SQD9"/>
<accession>A0A1G6SQD9</accession>
<protein>
    <submittedName>
        <fullName evidence="1">Uncharacterized protein</fullName>
    </submittedName>
</protein>
<keyword evidence="2" id="KW-1185">Reference proteome</keyword>
<name>A0A1G6SQD9_9BACT</name>
<proteinExistence type="predicted"/>
<evidence type="ECO:0000313" key="1">
    <source>
        <dbReference type="EMBL" id="SDD19049.1"/>
    </source>
</evidence>
<organism evidence="1 2">
    <name type="scientific">Algoriphagus faecimaris</name>
    <dbReference type="NCBI Taxonomy" id="686796"/>
    <lineage>
        <taxon>Bacteria</taxon>
        <taxon>Pseudomonadati</taxon>
        <taxon>Bacteroidota</taxon>
        <taxon>Cytophagia</taxon>
        <taxon>Cytophagales</taxon>
        <taxon>Cyclobacteriaceae</taxon>
        <taxon>Algoriphagus</taxon>
    </lineage>
</organism>
<reference evidence="2" key="1">
    <citation type="submission" date="2016-10" db="EMBL/GenBank/DDBJ databases">
        <authorList>
            <person name="Varghese N."/>
            <person name="Submissions S."/>
        </authorList>
    </citation>
    <scope>NUCLEOTIDE SEQUENCE [LARGE SCALE GENOMIC DNA]</scope>
    <source>
        <strain evidence="2">DSM 23095</strain>
    </source>
</reference>
<dbReference type="RefSeq" id="WP_240507799.1">
    <property type="nucleotide sequence ID" value="NZ_FNAC01000018.1"/>
</dbReference>
<evidence type="ECO:0000313" key="2">
    <source>
        <dbReference type="Proteomes" id="UP000199060"/>
    </source>
</evidence>